<reference evidence="1" key="1">
    <citation type="journal article" date="2020" name="Stud. Mycol.">
        <title>101 Dothideomycetes genomes: a test case for predicting lifestyles and emergence of pathogens.</title>
        <authorList>
            <person name="Haridas S."/>
            <person name="Albert R."/>
            <person name="Binder M."/>
            <person name="Bloem J."/>
            <person name="Labutti K."/>
            <person name="Salamov A."/>
            <person name="Andreopoulos B."/>
            <person name="Baker S."/>
            <person name="Barry K."/>
            <person name="Bills G."/>
            <person name="Bluhm B."/>
            <person name="Cannon C."/>
            <person name="Castanera R."/>
            <person name="Culley D."/>
            <person name="Daum C."/>
            <person name="Ezra D."/>
            <person name="Gonzalez J."/>
            <person name="Henrissat B."/>
            <person name="Kuo A."/>
            <person name="Liang C."/>
            <person name="Lipzen A."/>
            <person name="Lutzoni F."/>
            <person name="Magnuson J."/>
            <person name="Mondo S."/>
            <person name="Nolan M."/>
            <person name="Ohm R."/>
            <person name="Pangilinan J."/>
            <person name="Park H.-J."/>
            <person name="Ramirez L."/>
            <person name="Alfaro M."/>
            <person name="Sun H."/>
            <person name="Tritt A."/>
            <person name="Yoshinaga Y."/>
            <person name="Zwiers L.-H."/>
            <person name="Turgeon B."/>
            <person name="Goodwin S."/>
            <person name="Spatafora J."/>
            <person name="Crous P."/>
            <person name="Grigoriev I."/>
        </authorList>
    </citation>
    <scope>NUCLEOTIDE SEQUENCE</scope>
    <source>
        <strain evidence="1">CBS 122367</strain>
    </source>
</reference>
<dbReference type="AlphaFoldDB" id="A0A6G1IG82"/>
<sequence length="388" mass="44305">MPGSRGAPVSLIFDEDIRIAEEAADLTITLLSPIEDATRHVTEIKVSSSICRKTITPGTYLNSILHASADKTEIALGGDGPEEGENKEGVLVWFAHLHKLSEQRMTQLRLYEVSITGVWHAIRLWKYHEKEADVKALQLWFNKWYDTTGVRDLDIDSAKFLALPCQIFNHAVGFARVTKFLAYNHIGHVKERQPKGFKAKFMHIAPAEFIGPVNHARGGLKTTLHKNLWKKTGTILRFGTDKCNCWDATIGRYLAALVKVDAFPVDDVMPRASFHEIIDRLRQFELDWVPPCGRCRSIDWVYEVRMAIQATQSYFDGLCLDCMDRSKPKGKNLDDDYWRHNESVGGRWDTNCRIKHNQSTWYVSWLGRDDTRQKLLKGLGGYRVDADE</sequence>
<dbReference type="OrthoDB" id="268428at2759"/>
<evidence type="ECO:0000313" key="1">
    <source>
        <dbReference type="EMBL" id="KAF2677236.1"/>
    </source>
</evidence>
<evidence type="ECO:0000313" key="2">
    <source>
        <dbReference type="Proteomes" id="UP000799291"/>
    </source>
</evidence>
<organism evidence="1 2">
    <name type="scientific">Lentithecium fluviatile CBS 122367</name>
    <dbReference type="NCBI Taxonomy" id="1168545"/>
    <lineage>
        <taxon>Eukaryota</taxon>
        <taxon>Fungi</taxon>
        <taxon>Dikarya</taxon>
        <taxon>Ascomycota</taxon>
        <taxon>Pezizomycotina</taxon>
        <taxon>Dothideomycetes</taxon>
        <taxon>Pleosporomycetidae</taxon>
        <taxon>Pleosporales</taxon>
        <taxon>Massarineae</taxon>
        <taxon>Lentitheciaceae</taxon>
        <taxon>Lentithecium</taxon>
    </lineage>
</organism>
<proteinExistence type="predicted"/>
<gene>
    <name evidence="1" type="ORF">K458DRAFT_378687</name>
</gene>
<dbReference type="Proteomes" id="UP000799291">
    <property type="component" value="Unassembled WGS sequence"/>
</dbReference>
<dbReference type="EMBL" id="MU005624">
    <property type="protein sequence ID" value="KAF2677236.1"/>
    <property type="molecule type" value="Genomic_DNA"/>
</dbReference>
<protein>
    <submittedName>
        <fullName evidence="1">Uncharacterized protein</fullName>
    </submittedName>
</protein>
<name>A0A6G1IG82_9PLEO</name>
<keyword evidence="2" id="KW-1185">Reference proteome</keyword>
<accession>A0A6G1IG82</accession>